<dbReference type="EMBL" id="SNWM01000004">
    <property type="protein sequence ID" value="TDO20933.1"/>
    <property type="molecule type" value="Genomic_DNA"/>
</dbReference>
<dbReference type="Proteomes" id="UP000295499">
    <property type="component" value="Unassembled WGS sequence"/>
</dbReference>
<dbReference type="Gene3D" id="3.40.50.1820">
    <property type="entry name" value="alpha/beta hydrolase"/>
    <property type="match status" value="1"/>
</dbReference>
<dbReference type="Pfam" id="PF00561">
    <property type="entry name" value="Abhydrolase_1"/>
    <property type="match status" value="1"/>
</dbReference>
<organism evidence="3 4">
    <name type="scientific">Pedobacter duraquae</name>
    <dbReference type="NCBI Taxonomy" id="425511"/>
    <lineage>
        <taxon>Bacteria</taxon>
        <taxon>Pseudomonadati</taxon>
        <taxon>Bacteroidota</taxon>
        <taxon>Sphingobacteriia</taxon>
        <taxon>Sphingobacteriales</taxon>
        <taxon>Sphingobacteriaceae</taxon>
        <taxon>Pedobacter</taxon>
    </lineage>
</organism>
<feature type="domain" description="AB hydrolase-1" evidence="2">
    <location>
        <begin position="75"/>
        <end position="398"/>
    </location>
</feature>
<gene>
    <name evidence="3" type="ORF">CLV32_3569</name>
</gene>
<comment type="caution">
    <text evidence="3">The sequence shown here is derived from an EMBL/GenBank/DDBJ whole genome shotgun (WGS) entry which is preliminary data.</text>
</comment>
<dbReference type="GO" id="GO:0016787">
    <property type="term" value="F:hydrolase activity"/>
    <property type="evidence" value="ECO:0007669"/>
    <property type="project" value="UniProtKB-KW"/>
</dbReference>
<dbReference type="InterPro" id="IPR000073">
    <property type="entry name" value="AB_hydrolase_1"/>
</dbReference>
<dbReference type="AlphaFoldDB" id="A0A4R6IF32"/>
<dbReference type="SUPFAM" id="SSF53474">
    <property type="entry name" value="alpha/beta-Hydrolases"/>
    <property type="match status" value="1"/>
</dbReference>
<accession>A0A4R6IF32</accession>
<evidence type="ECO:0000313" key="3">
    <source>
        <dbReference type="EMBL" id="TDO20933.1"/>
    </source>
</evidence>
<evidence type="ECO:0000313" key="4">
    <source>
        <dbReference type="Proteomes" id="UP000295499"/>
    </source>
</evidence>
<sequence>MERRNFIKNTTLATLGVILIHPLELFAEKTTNPMETKDQLMDLKLPAGIRERYVPAVNGLTVHVLEAGFETIKRPAVLLLHGFPELAYSWRKVMLPLAAAGYHVIAPDMRGYGRTTGWDGNYDGNFASFRTHELSRDAIGLAMAMGHDSVYAIVGHDVGATVAAYCALVRPDFFRSLVILSCPFGGVPALPFDVVAQSVPALQPTGSVKDPLAILPNPLKDSTTYFSTRNANDDMLNCKQGLHDFQRAYFHVKSADWNQNKGLSPLASDTAEELAKQPIYYVLDLDKTMPEQVAPYMPSKQEISACKWLPDIEIDVYTQEFKRTGFQGGLNWYRCNTNGLNKSDLELFSGHTIDVPSCFIAGIADWARFRPVGALEQMQNQACTKMESFHIIEGAGHWLAQEQPELMTNLIVDFFATIK</sequence>
<dbReference type="RefSeq" id="WP_208111042.1">
    <property type="nucleotide sequence ID" value="NZ_SNWM01000004.1"/>
</dbReference>
<dbReference type="PRINTS" id="PR00111">
    <property type="entry name" value="ABHYDROLASE"/>
</dbReference>
<dbReference type="PRINTS" id="PR00412">
    <property type="entry name" value="EPOXHYDRLASE"/>
</dbReference>
<proteinExistence type="predicted"/>
<protein>
    <submittedName>
        <fullName evidence="3">Pimeloyl-ACP methyl ester carboxylesterase</fullName>
    </submittedName>
</protein>
<reference evidence="3 4" key="1">
    <citation type="submission" date="2019-03" db="EMBL/GenBank/DDBJ databases">
        <title>Genomic Encyclopedia of Archaeal and Bacterial Type Strains, Phase II (KMG-II): from individual species to whole genera.</title>
        <authorList>
            <person name="Goeker M."/>
        </authorList>
    </citation>
    <scope>NUCLEOTIDE SEQUENCE [LARGE SCALE GENOMIC DNA]</scope>
    <source>
        <strain evidence="3 4">DSM 19034</strain>
    </source>
</reference>
<dbReference type="PANTHER" id="PTHR43329">
    <property type="entry name" value="EPOXIDE HYDROLASE"/>
    <property type="match status" value="1"/>
</dbReference>
<dbReference type="InterPro" id="IPR000639">
    <property type="entry name" value="Epox_hydrolase-like"/>
</dbReference>
<evidence type="ECO:0000256" key="1">
    <source>
        <dbReference type="ARBA" id="ARBA00022801"/>
    </source>
</evidence>
<name>A0A4R6IF32_9SPHI</name>
<keyword evidence="1" id="KW-0378">Hydrolase</keyword>
<keyword evidence="4" id="KW-1185">Reference proteome</keyword>
<dbReference type="InterPro" id="IPR029058">
    <property type="entry name" value="AB_hydrolase_fold"/>
</dbReference>
<evidence type="ECO:0000259" key="2">
    <source>
        <dbReference type="Pfam" id="PF00561"/>
    </source>
</evidence>